<evidence type="ECO:0000313" key="2">
    <source>
        <dbReference type="EMBL" id="CDI76518.1"/>
    </source>
</evidence>
<sequence length="241" mass="26199">RGAASAGGNSTSASPSCSSSSSSSSSNSGGGQQTEFYALAEAPDLCLPLVKGVSRDKKSKRWAVYYKGQRHYFYDKNCGGCKEAYTLAVHLRRQQVEEVEIIQVYEEQLQQMQQGAPGHCIRKQQLPSQLQQQDLLDLLRQLLLLQLTSVKDLLLQTGLWKAIISQPPADQQQELQQQQQQQQQQQEQQELQHDALTSAKADIPAAAAADTVAAAASAFAAAADKEIATEAAEETGMCMDS</sequence>
<organism evidence="2 3">
    <name type="scientific">Eimeria acervulina</name>
    <name type="common">Coccidian parasite</name>
    <dbReference type="NCBI Taxonomy" id="5801"/>
    <lineage>
        <taxon>Eukaryota</taxon>
        <taxon>Sar</taxon>
        <taxon>Alveolata</taxon>
        <taxon>Apicomplexa</taxon>
        <taxon>Conoidasida</taxon>
        <taxon>Coccidia</taxon>
        <taxon>Eucoccidiorida</taxon>
        <taxon>Eimeriorina</taxon>
        <taxon>Eimeriidae</taxon>
        <taxon>Eimeria</taxon>
    </lineage>
</organism>
<dbReference type="EMBL" id="HG670404">
    <property type="protein sequence ID" value="CDI76518.1"/>
    <property type="molecule type" value="Genomic_DNA"/>
</dbReference>
<gene>
    <name evidence="2" type="ORF">EAH_00056900</name>
</gene>
<evidence type="ECO:0000313" key="3">
    <source>
        <dbReference type="Proteomes" id="UP000018050"/>
    </source>
</evidence>
<dbReference type="GeneID" id="25273760"/>
<dbReference type="Proteomes" id="UP000018050">
    <property type="component" value="Unassembled WGS sequence"/>
</dbReference>
<evidence type="ECO:0000256" key="1">
    <source>
        <dbReference type="SAM" id="MobiDB-lite"/>
    </source>
</evidence>
<dbReference type="RefSeq" id="XP_013252951.1">
    <property type="nucleotide sequence ID" value="XM_013397497.1"/>
</dbReference>
<reference evidence="2" key="1">
    <citation type="submission" date="2013-10" db="EMBL/GenBank/DDBJ databases">
        <title>Genomic analysis of the causative agents of coccidiosis in chickens.</title>
        <authorList>
            <person name="Reid A.J."/>
            <person name="Blake D."/>
            <person name="Billington K."/>
            <person name="Browne H."/>
            <person name="Dunn M."/>
            <person name="Hung S."/>
            <person name="Kawahara F."/>
            <person name="Miranda-Saavedra D."/>
            <person name="Mourier T."/>
            <person name="Nagra H."/>
            <person name="Otto T.D."/>
            <person name="Rawlings N."/>
            <person name="Sanchez A."/>
            <person name="Sanders M."/>
            <person name="Subramaniam C."/>
            <person name="Tay Y."/>
            <person name="Dear P."/>
            <person name="Doerig C."/>
            <person name="Gruber A."/>
            <person name="Parkinson J."/>
            <person name="Shirley M."/>
            <person name="Wan K.L."/>
            <person name="Berriman M."/>
            <person name="Tomley F."/>
            <person name="Pain A."/>
        </authorList>
    </citation>
    <scope>NUCLEOTIDE SEQUENCE</scope>
    <source>
        <strain evidence="2">Houghton</strain>
    </source>
</reference>
<feature type="region of interest" description="Disordered" evidence="1">
    <location>
        <begin position="1"/>
        <end position="32"/>
    </location>
</feature>
<dbReference type="OrthoDB" id="331212at2759"/>
<feature type="compositionally biased region" description="Low complexity" evidence="1">
    <location>
        <begin position="1"/>
        <end position="27"/>
    </location>
</feature>
<feature type="region of interest" description="Disordered" evidence="1">
    <location>
        <begin position="171"/>
        <end position="193"/>
    </location>
</feature>
<dbReference type="VEuPathDB" id="ToxoDB:EAH_00056900"/>
<accession>U6GB41</accession>
<feature type="non-terminal residue" evidence="2">
    <location>
        <position position="1"/>
    </location>
</feature>
<feature type="compositionally biased region" description="Low complexity" evidence="1">
    <location>
        <begin position="171"/>
        <end position="189"/>
    </location>
</feature>
<keyword evidence="3" id="KW-1185">Reference proteome</keyword>
<proteinExistence type="predicted"/>
<reference evidence="2" key="2">
    <citation type="submission" date="2013-10" db="EMBL/GenBank/DDBJ databases">
        <authorList>
            <person name="Aslett M."/>
        </authorList>
    </citation>
    <scope>NUCLEOTIDE SEQUENCE</scope>
    <source>
        <strain evidence="2">Houghton</strain>
    </source>
</reference>
<protein>
    <submittedName>
        <fullName evidence="2">Uncharacterized protein</fullName>
    </submittedName>
</protein>
<name>U6GB41_EIMAC</name>
<dbReference type="AlphaFoldDB" id="U6GB41"/>